<dbReference type="Proteomes" id="UP000253383">
    <property type="component" value="Unassembled WGS sequence"/>
</dbReference>
<keyword evidence="1" id="KW-0732">Signal</keyword>
<dbReference type="EMBL" id="QOWE01000014">
    <property type="protein sequence ID" value="RCR68308.1"/>
    <property type="molecule type" value="Genomic_DNA"/>
</dbReference>
<reference evidence="2 3" key="1">
    <citation type="submission" date="2018-07" db="EMBL/GenBank/DDBJ databases">
        <title>Genome analysis of Larkinella rosea.</title>
        <authorList>
            <person name="Zhou Z."/>
            <person name="Wang G."/>
        </authorList>
    </citation>
    <scope>NUCLEOTIDE SEQUENCE [LARGE SCALE GENOMIC DNA]</scope>
    <source>
        <strain evidence="3">zzj9</strain>
    </source>
</reference>
<accession>A0A368JKX3</accession>
<dbReference type="RefSeq" id="WP_114407439.1">
    <property type="nucleotide sequence ID" value="NZ_QOWE01000014.1"/>
</dbReference>
<comment type="caution">
    <text evidence="2">The sequence shown here is derived from an EMBL/GenBank/DDBJ whole genome shotgun (WGS) entry which is preliminary data.</text>
</comment>
<evidence type="ECO:0000313" key="2">
    <source>
        <dbReference type="EMBL" id="RCR68308.1"/>
    </source>
</evidence>
<protein>
    <submittedName>
        <fullName evidence="2">Uncharacterized protein</fullName>
    </submittedName>
</protein>
<feature type="chain" id="PRO_5016892384" evidence="1">
    <location>
        <begin position="19"/>
        <end position="147"/>
    </location>
</feature>
<sequence length="147" mass="16026">MKALVIALVCILTHQTYAQSNSTPIKKANVILLNTSLPDEELYKKVGAYLLSAGYSLDRSDATLRSITTAKRKCPGANCQYVIYASTNEGKIRLSGGFIVPGIDSDLWPIENRGQKTSPFMVSFNALNKVALDLQSDTSGQLHYAVQ</sequence>
<evidence type="ECO:0000313" key="3">
    <source>
        <dbReference type="Proteomes" id="UP000253383"/>
    </source>
</evidence>
<name>A0A368JKX3_9BACT</name>
<dbReference type="OrthoDB" id="955133at2"/>
<dbReference type="AlphaFoldDB" id="A0A368JKX3"/>
<organism evidence="2 3">
    <name type="scientific">Larkinella punicea</name>
    <dbReference type="NCBI Taxonomy" id="2315727"/>
    <lineage>
        <taxon>Bacteria</taxon>
        <taxon>Pseudomonadati</taxon>
        <taxon>Bacteroidota</taxon>
        <taxon>Cytophagia</taxon>
        <taxon>Cytophagales</taxon>
        <taxon>Spirosomataceae</taxon>
        <taxon>Larkinella</taxon>
    </lineage>
</organism>
<proteinExistence type="predicted"/>
<evidence type="ECO:0000256" key="1">
    <source>
        <dbReference type="SAM" id="SignalP"/>
    </source>
</evidence>
<gene>
    <name evidence="2" type="ORF">DUE52_18100</name>
</gene>
<feature type="signal peptide" evidence="1">
    <location>
        <begin position="1"/>
        <end position="18"/>
    </location>
</feature>
<keyword evidence="3" id="KW-1185">Reference proteome</keyword>